<dbReference type="PANTHER" id="PTHR41700:SF1">
    <property type="entry name" value="N-ACETYLTRANSFERASE DOMAIN-CONTAINING PROTEIN"/>
    <property type="match status" value="1"/>
</dbReference>
<name>A0A7W5UXY9_9ACTN</name>
<gene>
    <name evidence="2" type="ORF">FHR33_002637</name>
</gene>
<evidence type="ECO:0000259" key="1">
    <source>
        <dbReference type="PROSITE" id="PS51186"/>
    </source>
</evidence>
<evidence type="ECO:0000313" key="3">
    <source>
        <dbReference type="Proteomes" id="UP000579945"/>
    </source>
</evidence>
<dbReference type="RefSeq" id="WP_312895504.1">
    <property type="nucleotide sequence ID" value="NZ_JACIBV010000001.1"/>
</dbReference>
<feature type="domain" description="N-acetyltransferase" evidence="1">
    <location>
        <begin position="6"/>
        <end position="147"/>
    </location>
</feature>
<dbReference type="Proteomes" id="UP000579945">
    <property type="component" value="Unassembled WGS sequence"/>
</dbReference>
<dbReference type="EMBL" id="JACIBV010000001">
    <property type="protein sequence ID" value="MBB3726777.1"/>
    <property type="molecule type" value="Genomic_DNA"/>
</dbReference>
<dbReference type="GeneID" id="95389123"/>
<dbReference type="Gene3D" id="3.40.630.30">
    <property type="match status" value="1"/>
</dbReference>
<sequence>MEGDRVTVRELHEIGEFADVRSLFDAIWRPDPANPPVTVELMRVFSHAGGYVAGAYEDGELVGACVGLLASGNSLHSHVTGAVPGRGVGHALKSHQRRWCLERGIDRITWTYDPLVRRNAYFNIAKLGARPFEYVENFYGRMADSINEGDESDRLVVEWLLKEEVVARRPDEGVAALVEVGGRPVREPARGPVVLVGTPADIETLRRGDPGAGRAWRHAMREVLGGLMAGGGQVTGFTKKGDYVVSAG</sequence>
<dbReference type="AlphaFoldDB" id="A0A7W5UXY9"/>
<keyword evidence="2" id="KW-0808">Transferase</keyword>
<dbReference type="InterPro" id="IPR038764">
    <property type="entry name" value="GNAT_N_AcTrfase_prd"/>
</dbReference>
<organism evidence="2 3">
    <name type="scientific">Nonomuraea dietziae</name>
    <dbReference type="NCBI Taxonomy" id="65515"/>
    <lineage>
        <taxon>Bacteria</taxon>
        <taxon>Bacillati</taxon>
        <taxon>Actinomycetota</taxon>
        <taxon>Actinomycetes</taxon>
        <taxon>Streptosporangiales</taxon>
        <taxon>Streptosporangiaceae</taxon>
        <taxon>Nonomuraea</taxon>
    </lineage>
</organism>
<dbReference type="SUPFAM" id="SSF55729">
    <property type="entry name" value="Acyl-CoA N-acyltransferases (Nat)"/>
    <property type="match status" value="1"/>
</dbReference>
<dbReference type="PANTHER" id="PTHR41700">
    <property type="entry name" value="GCN5-RELATED N-ACETYLTRANSFERASE"/>
    <property type="match status" value="1"/>
</dbReference>
<comment type="caution">
    <text evidence="2">The sequence shown here is derived from an EMBL/GenBank/DDBJ whole genome shotgun (WGS) entry which is preliminary data.</text>
</comment>
<dbReference type="GO" id="GO:0016747">
    <property type="term" value="F:acyltransferase activity, transferring groups other than amino-acyl groups"/>
    <property type="evidence" value="ECO:0007669"/>
    <property type="project" value="InterPro"/>
</dbReference>
<keyword evidence="3" id="KW-1185">Reference proteome</keyword>
<proteinExistence type="predicted"/>
<protein>
    <submittedName>
        <fullName evidence="2">Putative GNAT superfamily acetyltransferase</fullName>
    </submittedName>
</protein>
<dbReference type="InterPro" id="IPR000182">
    <property type="entry name" value="GNAT_dom"/>
</dbReference>
<accession>A0A7W5UXY9</accession>
<evidence type="ECO:0000313" key="2">
    <source>
        <dbReference type="EMBL" id="MBB3726777.1"/>
    </source>
</evidence>
<dbReference type="PROSITE" id="PS51186">
    <property type="entry name" value="GNAT"/>
    <property type="match status" value="1"/>
</dbReference>
<reference evidence="2 3" key="1">
    <citation type="submission" date="2020-08" db="EMBL/GenBank/DDBJ databases">
        <title>Sequencing the genomes of 1000 actinobacteria strains.</title>
        <authorList>
            <person name="Klenk H.-P."/>
        </authorList>
    </citation>
    <scope>NUCLEOTIDE SEQUENCE [LARGE SCALE GENOMIC DNA]</scope>
    <source>
        <strain evidence="2 3">DSM 44320</strain>
    </source>
</reference>
<dbReference type="InterPro" id="IPR016181">
    <property type="entry name" value="Acyl_CoA_acyltransferase"/>
</dbReference>